<feature type="domain" description="Na+/H+ antiporter MnhB subunit-related protein" evidence="8">
    <location>
        <begin position="6"/>
        <end position="128"/>
    </location>
</feature>
<keyword evidence="6 7" id="KW-0472">Membrane</keyword>
<evidence type="ECO:0000256" key="1">
    <source>
        <dbReference type="ARBA" id="ARBA00004651"/>
    </source>
</evidence>
<keyword evidence="4 7" id="KW-0812">Transmembrane</keyword>
<evidence type="ECO:0000256" key="5">
    <source>
        <dbReference type="ARBA" id="ARBA00022989"/>
    </source>
</evidence>
<reference evidence="10" key="1">
    <citation type="submission" date="2018-03" db="EMBL/GenBank/DDBJ databases">
        <title>Gramella fulva sp. nov., isolated from a dry surface of tidal flat.</title>
        <authorList>
            <person name="Hwang S.H."/>
            <person name="Hwang W.M."/>
            <person name="Kang K."/>
            <person name="Ahn T.-Y."/>
        </authorList>
    </citation>
    <scope>NUCLEOTIDE SEQUENCE [LARGE SCALE GENOMIC DNA]</scope>
    <source>
        <strain evidence="10">SH35</strain>
    </source>
</reference>
<evidence type="ECO:0000313" key="9">
    <source>
        <dbReference type="EMBL" id="AVR47322.1"/>
    </source>
</evidence>
<dbReference type="EMBL" id="CP028136">
    <property type="protein sequence ID" value="AVR47322.1"/>
    <property type="molecule type" value="Genomic_DNA"/>
</dbReference>
<evidence type="ECO:0000256" key="3">
    <source>
        <dbReference type="ARBA" id="ARBA00022475"/>
    </source>
</evidence>
<dbReference type="AlphaFoldDB" id="A0A2R3ZAX0"/>
<protein>
    <submittedName>
        <fullName evidence="9">Na(+)/H(+) antiporter subunit B</fullName>
    </submittedName>
</protein>
<evidence type="ECO:0000256" key="6">
    <source>
        <dbReference type="ARBA" id="ARBA00023136"/>
    </source>
</evidence>
<comment type="similarity">
    <text evidence="2">Belongs to the CPA3 antiporters (TC 2.A.63) subunit B family.</text>
</comment>
<dbReference type="Proteomes" id="UP000241507">
    <property type="component" value="Chromosome"/>
</dbReference>
<dbReference type="Pfam" id="PF04039">
    <property type="entry name" value="MnhB"/>
    <property type="match status" value="1"/>
</dbReference>
<dbReference type="KEGG" id="grs:C7S20_04175"/>
<feature type="transmembrane region" description="Helical" evidence="7">
    <location>
        <begin position="109"/>
        <end position="134"/>
    </location>
</feature>
<feature type="transmembrane region" description="Helical" evidence="7">
    <location>
        <begin position="37"/>
        <end position="56"/>
    </location>
</feature>
<evidence type="ECO:0000259" key="8">
    <source>
        <dbReference type="Pfam" id="PF04039"/>
    </source>
</evidence>
<evidence type="ECO:0000256" key="4">
    <source>
        <dbReference type="ARBA" id="ARBA00022692"/>
    </source>
</evidence>
<sequence length="138" mass="14909">MRTTIILKTASNYLLPVLLIFSIFILLRGHYLPGGGFVGGLIASIAFILHSFANGLEKTRELIGIHPGYIIPMGLAVSFLSGFMPVLLYDLPFMTGLWSHDAVPILGHIGSALFFDIGVYLVVNGVTLTIIFTISESA</sequence>
<feature type="transmembrane region" description="Helical" evidence="7">
    <location>
        <begin position="68"/>
        <end position="89"/>
    </location>
</feature>
<feature type="transmembrane region" description="Helical" evidence="7">
    <location>
        <begin position="12"/>
        <end position="31"/>
    </location>
</feature>
<gene>
    <name evidence="9" type="ORF">C7S20_04175</name>
</gene>
<proteinExistence type="inferred from homology"/>
<dbReference type="InterPro" id="IPR050622">
    <property type="entry name" value="CPA3_antiporter_subunitB"/>
</dbReference>
<evidence type="ECO:0000256" key="7">
    <source>
        <dbReference type="SAM" id="Phobius"/>
    </source>
</evidence>
<keyword evidence="5 7" id="KW-1133">Transmembrane helix</keyword>
<accession>A0A2R3ZAX0</accession>
<keyword evidence="3" id="KW-1003">Cell membrane</keyword>
<evidence type="ECO:0000313" key="10">
    <source>
        <dbReference type="Proteomes" id="UP000241507"/>
    </source>
</evidence>
<organism evidence="9 10">
    <name type="scientific">Christiangramia fulva</name>
    <dbReference type="NCBI Taxonomy" id="2126553"/>
    <lineage>
        <taxon>Bacteria</taxon>
        <taxon>Pseudomonadati</taxon>
        <taxon>Bacteroidota</taxon>
        <taxon>Flavobacteriia</taxon>
        <taxon>Flavobacteriales</taxon>
        <taxon>Flavobacteriaceae</taxon>
        <taxon>Christiangramia</taxon>
    </lineage>
</organism>
<dbReference type="GO" id="GO:0005886">
    <property type="term" value="C:plasma membrane"/>
    <property type="evidence" value="ECO:0007669"/>
    <property type="project" value="UniProtKB-SubCell"/>
</dbReference>
<evidence type="ECO:0000256" key="2">
    <source>
        <dbReference type="ARBA" id="ARBA00009425"/>
    </source>
</evidence>
<name>A0A2R3ZAX0_9FLAO</name>
<dbReference type="PANTHER" id="PTHR33932:SF4">
    <property type="entry name" value="NA(+)_H(+) ANTIPORTER SUBUNIT B"/>
    <property type="match status" value="1"/>
</dbReference>
<keyword evidence="10" id="KW-1185">Reference proteome</keyword>
<dbReference type="PANTHER" id="PTHR33932">
    <property type="entry name" value="NA(+)/H(+) ANTIPORTER SUBUNIT B"/>
    <property type="match status" value="1"/>
</dbReference>
<comment type="subcellular location">
    <subcellularLocation>
        <location evidence="1">Cell membrane</location>
        <topology evidence="1">Multi-pass membrane protein</topology>
    </subcellularLocation>
</comment>
<dbReference type="NCBIfam" id="NF009163">
    <property type="entry name" value="PRK12509.1"/>
    <property type="match status" value="1"/>
</dbReference>
<dbReference type="OrthoDB" id="9798859at2"/>
<dbReference type="InterPro" id="IPR007182">
    <property type="entry name" value="MnhB"/>
</dbReference>